<comment type="caution">
    <text evidence="8">The sequence shown here is derived from an EMBL/GenBank/DDBJ whole genome shotgun (WGS) entry which is preliminary data.</text>
</comment>
<dbReference type="GO" id="GO:0005886">
    <property type="term" value="C:plasma membrane"/>
    <property type="evidence" value="ECO:0007669"/>
    <property type="project" value="TreeGrafter"/>
</dbReference>
<dbReference type="Proteomes" id="UP000092504">
    <property type="component" value="Unassembled WGS sequence"/>
</dbReference>
<dbReference type="InterPro" id="IPR017560">
    <property type="entry name" value="Cyt_c_biogenesis_CcmI"/>
</dbReference>
<dbReference type="PATRIC" id="fig|2746.7.peg.3621"/>
<dbReference type="GO" id="GO:0030313">
    <property type="term" value="C:cell envelope"/>
    <property type="evidence" value="ECO:0007669"/>
    <property type="project" value="UniProtKB-SubCell"/>
</dbReference>
<evidence type="ECO:0000256" key="4">
    <source>
        <dbReference type="ARBA" id="ARBA00022803"/>
    </source>
</evidence>
<reference evidence="8 9" key="1">
    <citation type="submission" date="2016-06" db="EMBL/GenBank/DDBJ databases">
        <title>Genome sequence of halotolerant plant growth promoting strain of Halomonas elongata HEK1 isolated from salterns of Rann of Kutch, Gujarat, India.</title>
        <authorList>
            <person name="Gaba S."/>
            <person name="Singh R.N."/>
            <person name="Abrol S."/>
            <person name="Kaushik R."/>
            <person name="Saxena A.K."/>
        </authorList>
    </citation>
    <scope>NUCLEOTIDE SEQUENCE [LARGE SCALE GENOMIC DNA]</scope>
    <source>
        <strain evidence="8 9">HEK1</strain>
    </source>
</reference>
<dbReference type="InterPro" id="IPR011990">
    <property type="entry name" value="TPR-like_helical_dom_sf"/>
</dbReference>
<dbReference type="SUPFAM" id="SSF48452">
    <property type="entry name" value="TPR-like"/>
    <property type="match status" value="1"/>
</dbReference>
<gene>
    <name evidence="8" type="primary">nrfG</name>
    <name evidence="8" type="ORF">A8U91_03518</name>
</gene>
<evidence type="ECO:0000256" key="3">
    <source>
        <dbReference type="ARBA" id="ARBA00022748"/>
    </source>
</evidence>
<feature type="transmembrane region" description="Helical" evidence="6">
    <location>
        <begin position="102"/>
        <end position="119"/>
    </location>
</feature>
<evidence type="ECO:0000313" key="9">
    <source>
        <dbReference type="Proteomes" id="UP000092504"/>
    </source>
</evidence>
<dbReference type="GO" id="GO:0017004">
    <property type="term" value="P:cytochrome complex assembly"/>
    <property type="evidence" value="ECO:0007669"/>
    <property type="project" value="UniProtKB-KW"/>
</dbReference>
<dbReference type="NCBIfam" id="TIGR03142">
    <property type="entry name" value="cytochro_ccmI"/>
    <property type="match status" value="1"/>
</dbReference>
<proteinExistence type="predicted"/>
<evidence type="ECO:0000259" key="7">
    <source>
        <dbReference type="Pfam" id="PF23914"/>
    </source>
</evidence>
<dbReference type="Pfam" id="PF23914">
    <property type="entry name" value="TPR_CcmH_CycH"/>
    <property type="match status" value="1"/>
</dbReference>
<feature type="region of interest" description="Disordered" evidence="5">
    <location>
        <begin position="283"/>
        <end position="315"/>
    </location>
</feature>
<protein>
    <submittedName>
        <fullName evidence="8">Formate-dependent nitrite reductase complex subunit NrfG</fullName>
    </submittedName>
</protein>
<accession>A0A1B8NWW7</accession>
<comment type="subcellular location">
    <subcellularLocation>
        <location evidence="1">Cell envelope</location>
    </subcellularLocation>
</comment>
<organism evidence="8 9">
    <name type="scientific">Halomonas elongata</name>
    <dbReference type="NCBI Taxonomy" id="2746"/>
    <lineage>
        <taxon>Bacteria</taxon>
        <taxon>Pseudomonadati</taxon>
        <taxon>Pseudomonadota</taxon>
        <taxon>Gammaproteobacteria</taxon>
        <taxon>Oceanospirillales</taxon>
        <taxon>Halomonadaceae</taxon>
        <taxon>Halomonas</taxon>
    </lineage>
</organism>
<keyword evidence="2" id="KW-0677">Repeat</keyword>
<keyword evidence="6" id="KW-1133">Transmembrane helix</keyword>
<dbReference type="InterPro" id="IPR051263">
    <property type="entry name" value="C-type_cytochrome_biogenesis"/>
</dbReference>
<evidence type="ECO:0000256" key="6">
    <source>
        <dbReference type="SAM" id="Phobius"/>
    </source>
</evidence>
<dbReference type="PANTHER" id="PTHR47870">
    <property type="entry name" value="CYTOCHROME C-TYPE BIOGENESIS PROTEIN CCMH"/>
    <property type="match status" value="1"/>
</dbReference>
<dbReference type="Gene3D" id="1.25.40.10">
    <property type="entry name" value="Tetratricopeptide repeat domain"/>
    <property type="match status" value="1"/>
</dbReference>
<keyword evidence="4" id="KW-0802">TPR repeat</keyword>
<keyword evidence="3" id="KW-0201">Cytochrome c-type biogenesis</keyword>
<dbReference type="PANTHER" id="PTHR47870:SF4">
    <property type="entry name" value="CYTOCHROME C-TYPE BIOGENESIS PROTEIN CYCH"/>
    <property type="match status" value="1"/>
</dbReference>
<evidence type="ECO:0000256" key="2">
    <source>
        <dbReference type="ARBA" id="ARBA00022737"/>
    </source>
</evidence>
<keyword evidence="6" id="KW-0472">Membrane</keyword>
<dbReference type="AlphaFoldDB" id="A0A1B8NWW7"/>
<evidence type="ECO:0000256" key="5">
    <source>
        <dbReference type="SAM" id="MobiDB-lite"/>
    </source>
</evidence>
<dbReference type="EMBL" id="MAJD01000002">
    <property type="protein sequence ID" value="OBX34465.1"/>
    <property type="molecule type" value="Genomic_DNA"/>
</dbReference>
<sequence>MTQLWLAFAILLLPALWLLIVPLRRAEGVRAAQCAAEQDEPGTEQNVSIYRRRLASLEAALARGDIDAERFEEDRLELERGLLEDTERSRRSPLKSALSGRLLVPVTMIVLVAVSVFWYRHEGAEDDLALRAAQQQVLQKPDASVSELVQALEIQAARQPENADVWRALFPLYRDTGRVEDAESALTRLIELEGRRPALLAELAQLRYFAAGRTLDEDVQALVDEVLAEAPDQPTILGMLGIDAFESGDYRLAIDRWRRAIAGMGDTGSADALRQGIETAQRRLEASGQAGNGKPGNTQTNGGASPDAAIDRVVD</sequence>
<keyword evidence="6" id="KW-0812">Transmembrane</keyword>
<evidence type="ECO:0000313" key="8">
    <source>
        <dbReference type="EMBL" id="OBX34465.1"/>
    </source>
</evidence>
<name>A0A1B8NWW7_HALEL</name>
<evidence type="ECO:0000256" key="1">
    <source>
        <dbReference type="ARBA" id="ARBA00004196"/>
    </source>
</evidence>
<feature type="domain" description="Cytochrome c-type biogenesis protein H TPR" evidence="7">
    <location>
        <begin position="127"/>
        <end position="261"/>
    </location>
</feature>
<dbReference type="InterPro" id="IPR056413">
    <property type="entry name" value="TPR_CcmH_CycH"/>
</dbReference>